<proteinExistence type="predicted"/>
<keyword evidence="3" id="KW-1185">Reference proteome</keyword>
<evidence type="ECO:0000313" key="2">
    <source>
        <dbReference type="EMBL" id="KAK3036889.1"/>
    </source>
</evidence>
<sequence>MFLNARHTALLHLKPDPNSSISSSTGFPPTCAQK</sequence>
<evidence type="ECO:0000256" key="1">
    <source>
        <dbReference type="SAM" id="MobiDB-lite"/>
    </source>
</evidence>
<evidence type="ECO:0000313" key="3">
    <source>
        <dbReference type="Proteomes" id="UP001188597"/>
    </source>
</evidence>
<name>A0AA88X1G4_9ASTE</name>
<organism evidence="2 3">
    <name type="scientific">Escallonia herrerae</name>
    <dbReference type="NCBI Taxonomy" id="1293975"/>
    <lineage>
        <taxon>Eukaryota</taxon>
        <taxon>Viridiplantae</taxon>
        <taxon>Streptophyta</taxon>
        <taxon>Embryophyta</taxon>
        <taxon>Tracheophyta</taxon>
        <taxon>Spermatophyta</taxon>
        <taxon>Magnoliopsida</taxon>
        <taxon>eudicotyledons</taxon>
        <taxon>Gunneridae</taxon>
        <taxon>Pentapetalae</taxon>
        <taxon>asterids</taxon>
        <taxon>campanulids</taxon>
        <taxon>Escalloniales</taxon>
        <taxon>Escalloniaceae</taxon>
        <taxon>Escallonia</taxon>
    </lineage>
</organism>
<feature type="compositionally biased region" description="Polar residues" evidence="1">
    <location>
        <begin position="17"/>
        <end position="34"/>
    </location>
</feature>
<protein>
    <submittedName>
        <fullName evidence="2">Uncharacterized protein</fullName>
    </submittedName>
</protein>
<comment type="caution">
    <text evidence="2">The sequence shown here is derived from an EMBL/GenBank/DDBJ whole genome shotgun (WGS) entry which is preliminary data.</text>
</comment>
<accession>A0AA88X1G4</accession>
<dbReference type="AlphaFoldDB" id="A0AA88X1G4"/>
<dbReference type="Proteomes" id="UP001188597">
    <property type="component" value="Unassembled WGS sequence"/>
</dbReference>
<reference evidence="2" key="1">
    <citation type="submission" date="2022-12" db="EMBL/GenBank/DDBJ databases">
        <title>Draft genome assemblies for two species of Escallonia (Escalloniales).</title>
        <authorList>
            <person name="Chanderbali A."/>
            <person name="Dervinis C."/>
            <person name="Anghel I."/>
            <person name="Soltis D."/>
            <person name="Soltis P."/>
            <person name="Zapata F."/>
        </authorList>
    </citation>
    <scope>NUCLEOTIDE SEQUENCE</scope>
    <source>
        <strain evidence="2">UCBG64.0493</strain>
        <tissue evidence="2">Leaf</tissue>
    </source>
</reference>
<feature type="region of interest" description="Disordered" evidence="1">
    <location>
        <begin position="13"/>
        <end position="34"/>
    </location>
</feature>
<dbReference type="EMBL" id="JAVXUP010000135">
    <property type="protein sequence ID" value="KAK3036889.1"/>
    <property type="molecule type" value="Genomic_DNA"/>
</dbReference>
<gene>
    <name evidence="2" type="ORF">RJ639_031507</name>
</gene>